<sequence length="1680" mass="184427">MAGTGGGDAWRISGEERMKHDSQFFQLKPVNGFITGEQAKGFFMQSGLPTPMLGQIWTLADMNNDGKMDKKEFSIAMHLIKKKLQGFELPKALPQSLKADPSPMSASMAAPMGMSMVTGMPMMSGLAPTNMVASSMTMPIMSNGVNPQMGHMGAQTMGMQVGFDGKPRAGSFGPPQVAQCQPAVGFAIPHNSKLRHTQTFNTNDRHKRGHLTGVEARALLVQTGLPQPILAQIWNLADYDKDGKLSCEEFCIALHLADLVKAGVSLPPKLPPELYPAQVRAGSMTGTAPRTGSFTGTPPPHQPAAPQKPDAFGDLLGGMGIPPPVMPQPNVPVENVVEDLQPVTFEDKRKLNFDKGQAELERRRQMLQDQMRAENNARLEKERQEQEKRERIRTRKKEINGTRKTVRKQRSIEKRERTTETENAARRESDRQRQMEWERQRKEQLLAEKAREYEQLGVAKTKSSNLKCELDSLREKKKEIGQKIGQVRNGVTDFTSSIESMRITRDNKNAEIERLQNEIMTLDQKFAKLKQDQEFLNVKVQTTIQSNPMAETYRTVLHSVEQKKTTIQKLKKELETLERDTEARLLEIDNTNTELKVLKIKLEDIQKELSKADRQRQDMSNKIFAETQIQKKREEEEQQKRKEEATRITKLAEAASKPEKPAQPAGTNQSSISGAWTADFCNNQTTAESGDKWSAAFSEASISSAGSNDLWGNAFSSQKPDTAKDTKPRTKAKALYQFDARNHDELTLIPGDIILLLADQTGAEPGWLGGEKDGKTGWFPEAYIEHIDSSQPVTDSFSGAVDTEEEYSTPQSVREVRITSPTPGQGEKAPDGLQAQALYPWKAKKDNHLTFNKGDVIVVKEQQDMWWSGELHGQFGWFPKSYVKLIGGIATNTSQSNSRSETPVVSVTEQSRGTPQQMVAAAEEITTQPPVNTASHLNIDSAHSTPTHTIDSARSTPSTLEQQEGECYVAVYSYQSSEPGDLHFNQNDVVMVTKMDGDWWTGSMGDRTGIFPHNYVKKMDIPQESLPSVQRLLASRISITELSREGIYFNKPNAGPTQTQIDQMARPLDQISSPGDDTFIEDPFSTPQFSLDPFSSDPFGNDVFGKPDGPHNTYSDFGDDPFAGFGSSDMHSKSDDNQDGFAQSQLYSSVDQNSVIGTSSEGTKTASQTGTTASVISTSACETGTTSLSTDTTLSGVSNTNPANANSESFTSGFDQDPFASSSGFSGQSGNFLADFDNLSGQNGNVDLFANFEPVPSALDSVDINVSGSTIAHESVDSDVVSSVGQTPPTTLQAENVKTKQKKSIFKFFQRSGEKKTKKKRKESESSNNSDVLESPDTPPVSLGELQNPVSQTLPAVELSPTGESFSPPIQPMSISSGDQILEENIGVKSFFPTIPSAEGSTGTATKEDNQITGNAFEQFDANFDVGSFTDSEVNNNKACQNTTTWPVDNGMDSAQFSFDKGQENSNIGLDCDDKENLTSSSTSLMDNINTTPVAQSTVLFDTFDPGLYEEVIPKTPPKVVEDTHGDMYEDISEIIAARKELDNKKGVVSVGQTKNVAPPRPPAPSKKKVRFQVAEAPKLDVSEIEKSASDEKAPPLPPQRLKRQRKISQEVTLKGDNLPSGNDQELSPFSGSAVADDVPPALPDRSGTPTKSEKDKKGGDKKNKKADNKKRKIKYFARL</sequence>
<gene>
    <name evidence="9" type="ORF">MEDL_66664</name>
</gene>
<evidence type="ECO:0000256" key="5">
    <source>
        <dbReference type="SAM" id="MobiDB-lite"/>
    </source>
</evidence>
<dbReference type="PRINTS" id="PR00452">
    <property type="entry name" value="SH3DOMAIN"/>
</dbReference>
<dbReference type="InterPro" id="IPR036028">
    <property type="entry name" value="SH3-like_dom_sf"/>
</dbReference>
<dbReference type="EMBL" id="CAJPWZ010003260">
    <property type="protein sequence ID" value="CAG2255231.1"/>
    <property type="molecule type" value="Genomic_DNA"/>
</dbReference>
<evidence type="ECO:0000259" key="6">
    <source>
        <dbReference type="PROSITE" id="PS50002"/>
    </source>
</evidence>
<feature type="compositionally biased region" description="Basic and acidic residues" evidence="5">
    <location>
        <begin position="629"/>
        <end position="647"/>
    </location>
</feature>
<dbReference type="GO" id="GO:0042734">
    <property type="term" value="C:presynaptic membrane"/>
    <property type="evidence" value="ECO:0007669"/>
    <property type="project" value="TreeGrafter"/>
</dbReference>
<feature type="compositionally biased region" description="Basic and acidic residues" evidence="5">
    <location>
        <begin position="1578"/>
        <end position="1594"/>
    </location>
</feature>
<keyword evidence="1 3" id="KW-0728">SH3 domain</keyword>
<feature type="compositionally biased region" description="Polar residues" evidence="5">
    <location>
        <begin position="1620"/>
        <end position="1631"/>
    </location>
</feature>
<dbReference type="CDD" id="cd11837">
    <property type="entry name" value="SH3_Intersectin_2"/>
    <property type="match status" value="1"/>
</dbReference>
<feature type="domain" description="EF-hand" evidence="8">
    <location>
        <begin position="48"/>
        <end position="83"/>
    </location>
</feature>
<dbReference type="OrthoDB" id="2015333at2759"/>
<dbReference type="InterPro" id="IPR001452">
    <property type="entry name" value="SH3_domain"/>
</dbReference>
<dbReference type="PANTHER" id="PTHR11216">
    <property type="entry name" value="EH DOMAIN"/>
    <property type="match status" value="1"/>
</dbReference>
<dbReference type="InterPro" id="IPR002048">
    <property type="entry name" value="EF_hand_dom"/>
</dbReference>
<dbReference type="GO" id="GO:0150007">
    <property type="term" value="P:clathrin-dependent synaptic vesicle endocytosis"/>
    <property type="evidence" value="ECO:0007669"/>
    <property type="project" value="TreeGrafter"/>
</dbReference>
<dbReference type="InterPro" id="IPR000261">
    <property type="entry name" value="EH_dom"/>
</dbReference>
<dbReference type="GO" id="GO:0060090">
    <property type="term" value="F:molecular adaptor activity"/>
    <property type="evidence" value="ECO:0007669"/>
    <property type="project" value="TreeGrafter"/>
</dbReference>
<evidence type="ECO:0000313" key="10">
    <source>
        <dbReference type="Proteomes" id="UP000683360"/>
    </source>
</evidence>
<proteinExistence type="predicted"/>
<evidence type="ECO:0000259" key="7">
    <source>
        <dbReference type="PROSITE" id="PS50031"/>
    </source>
</evidence>
<dbReference type="PANTHER" id="PTHR11216:SF170">
    <property type="entry name" value="DYNAMIN ASSOCIATED PROTEIN 160, ISOFORM D"/>
    <property type="match status" value="1"/>
</dbReference>
<dbReference type="InterPro" id="IPR011992">
    <property type="entry name" value="EF-hand-dom_pair"/>
</dbReference>
<feature type="region of interest" description="Disordered" evidence="5">
    <location>
        <begin position="1070"/>
        <end position="1140"/>
    </location>
</feature>
<dbReference type="Pfam" id="PF00018">
    <property type="entry name" value="SH3_1"/>
    <property type="match status" value="2"/>
</dbReference>
<protein>
    <submittedName>
        <fullName evidence="9">ITSN</fullName>
    </submittedName>
</protein>
<feature type="region of interest" description="Disordered" evidence="5">
    <location>
        <begin position="1551"/>
        <end position="1680"/>
    </location>
</feature>
<dbReference type="FunFam" id="2.30.30.40:FF:000024">
    <property type="entry name" value="Intersectin 1"/>
    <property type="match status" value="1"/>
</dbReference>
<feature type="coiled-coil region" evidence="4">
    <location>
        <begin position="463"/>
        <end position="532"/>
    </location>
</feature>
<feature type="compositionally biased region" description="Basic and acidic residues" evidence="5">
    <location>
        <begin position="1652"/>
        <end position="1662"/>
    </location>
</feature>
<feature type="region of interest" description="Disordered" evidence="5">
    <location>
        <begin position="283"/>
        <end position="308"/>
    </location>
</feature>
<evidence type="ECO:0000256" key="1">
    <source>
        <dbReference type="ARBA" id="ARBA00022443"/>
    </source>
</evidence>
<dbReference type="SMART" id="SM00054">
    <property type="entry name" value="EFh"/>
    <property type="match status" value="2"/>
</dbReference>
<feature type="domain" description="EH" evidence="7">
    <location>
        <begin position="16"/>
        <end position="97"/>
    </location>
</feature>
<dbReference type="PROSITE" id="PS50031">
    <property type="entry name" value="EH"/>
    <property type="match status" value="2"/>
</dbReference>
<dbReference type="PROSITE" id="PS50222">
    <property type="entry name" value="EF_HAND_2"/>
    <property type="match status" value="2"/>
</dbReference>
<dbReference type="SMART" id="SM00326">
    <property type="entry name" value="SH3"/>
    <property type="match status" value="3"/>
</dbReference>
<feature type="compositionally biased region" description="Low complexity" evidence="5">
    <location>
        <begin position="1183"/>
        <end position="1196"/>
    </location>
</feature>
<dbReference type="GO" id="GO:0005509">
    <property type="term" value="F:calcium ion binding"/>
    <property type="evidence" value="ECO:0007669"/>
    <property type="project" value="InterPro"/>
</dbReference>
<evidence type="ECO:0000259" key="8">
    <source>
        <dbReference type="PROSITE" id="PS50222"/>
    </source>
</evidence>
<feature type="compositionally biased region" description="Polar residues" evidence="5">
    <location>
        <begin position="1197"/>
        <end position="1214"/>
    </location>
</feature>
<feature type="region of interest" description="Disordered" evidence="5">
    <location>
        <begin position="373"/>
        <end position="436"/>
    </location>
</feature>
<feature type="domain" description="SH3" evidence="6">
    <location>
        <begin position="963"/>
        <end position="1021"/>
    </location>
</feature>
<comment type="caution">
    <text evidence="9">The sequence shown here is derived from an EMBL/GenBank/DDBJ whole genome shotgun (WGS) entry which is preliminary data.</text>
</comment>
<feature type="domain" description="EF-hand" evidence="8">
    <location>
        <begin position="225"/>
        <end position="260"/>
    </location>
</feature>
<feature type="compositionally biased region" description="Basic residues" evidence="5">
    <location>
        <begin position="1663"/>
        <end position="1680"/>
    </location>
</feature>
<dbReference type="Proteomes" id="UP000683360">
    <property type="component" value="Unassembled WGS sequence"/>
</dbReference>
<dbReference type="SUPFAM" id="SSF50044">
    <property type="entry name" value="SH3-domain"/>
    <property type="match status" value="3"/>
</dbReference>
<dbReference type="PROSITE" id="PS50002">
    <property type="entry name" value="SH3"/>
    <property type="match status" value="3"/>
</dbReference>
<evidence type="ECO:0000256" key="4">
    <source>
        <dbReference type="SAM" id="Coils"/>
    </source>
</evidence>
<feature type="region of interest" description="Disordered" evidence="5">
    <location>
        <begin position="1182"/>
        <end position="1214"/>
    </location>
</feature>
<feature type="compositionally biased region" description="Basic and acidic residues" evidence="5">
    <location>
        <begin position="373"/>
        <end position="390"/>
    </location>
</feature>
<dbReference type="Gene3D" id="1.10.238.10">
    <property type="entry name" value="EF-hand"/>
    <property type="match status" value="2"/>
</dbReference>
<dbReference type="FunFam" id="1.10.238.10:FF:000055">
    <property type="entry name" value="Intersectin-1 isoform 1"/>
    <property type="match status" value="1"/>
</dbReference>
<dbReference type="Pfam" id="PF14604">
    <property type="entry name" value="SH3_9"/>
    <property type="match status" value="1"/>
</dbReference>
<dbReference type="SMART" id="SM00027">
    <property type="entry name" value="EH"/>
    <property type="match status" value="2"/>
</dbReference>
<feature type="region of interest" description="Disordered" evidence="5">
    <location>
        <begin position="893"/>
        <end position="913"/>
    </location>
</feature>
<dbReference type="CDD" id="cd11838">
    <property type="entry name" value="SH3_Intersectin_3"/>
    <property type="match status" value="1"/>
</dbReference>
<feature type="region of interest" description="Disordered" evidence="5">
    <location>
        <begin position="1312"/>
        <end position="1347"/>
    </location>
</feature>
<reference evidence="9" key="1">
    <citation type="submission" date="2021-03" db="EMBL/GenBank/DDBJ databases">
        <authorList>
            <person name="Bekaert M."/>
        </authorList>
    </citation>
    <scope>NUCLEOTIDE SEQUENCE</scope>
</reference>
<feature type="compositionally biased region" description="Polar residues" evidence="5">
    <location>
        <begin position="284"/>
        <end position="296"/>
    </location>
</feature>
<organism evidence="9 10">
    <name type="scientific">Mytilus edulis</name>
    <name type="common">Blue mussel</name>
    <dbReference type="NCBI Taxonomy" id="6550"/>
    <lineage>
        <taxon>Eukaryota</taxon>
        <taxon>Metazoa</taxon>
        <taxon>Spiralia</taxon>
        <taxon>Lophotrochozoa</taxon>
        <taxon>Mollusca</taxon>
        <taxon>Bivalvia</taxon>
        <taxon>Autobranchia</taxon>
        <taxon>Pteriomorphia</taxon>
        <taxon>Mytilida</taxon>
        <taxon>Mytiloidea</taxon>
        <taxon>Mytilidae</taxon>
        <taxon>Mytilinae</taxon>
        <taxon>Mytilus</taxon>
    </lineage>
</organism>
<name>A0A8S3VCP9_MYTED</name>
<dbReference type="InterPro" id="IPR018247">
    <property type="entry name" value="EF_Hand_1_Ca_BS"/>
</dbReference>
<dbReference type="SUPFAM" id="SSF47473">
    <property type="entry name" value="EF-hand"/>
    <property type="match status" value="2"/>
</dbReference>
<dbReference type="Pfam" id="PF12763">
    <property type="entry name" value="EH"/>
    <property type="match status" value="2"/>
</dbReference>
<accession>A0A8S3VCP9</accession>
<feature type="domain" description="EH" evidence="7">
    <location>
        <begin position="192"/>
        <end position="281"/>
    </location>
</feature>
<feature type="compositionally biased region" description="Basic and acidic residues" evidence="5">
    <location>
        <begin position="410"/>
        <end position="436"/>
    </location>
</feature>
<dbReference type="GO" id="GO:0005737">
    <property type="term" value="C:cytoplasm"/>
    <property type="evidence" value="ECO:0007669"/>
    <property type="project" value="TreeGrafter"/>
</dbReference>
<keyword evidence="4" id="KW-0175">Coiled coil</keyword>
<dbReference type="GO" id="GO:0097708">
    <property type="term" value="C:intracellular vesicle"/>
    <property type="evidence" value="ECO:0007669"/>
    <property type="project" value="TreeGrafter"/>
</dbReference>
<feature type="domain" description="SH3" evidence="6">
    <location>
        <begin position="727"/>
        <end position="789"/>
    </location>
</feature>
<dbReference type="Gene3D" id="2.30.30.40">
    <property type="entry name" value="SH3 Domains"/>
    <property type="match status" value="3"/>
</dbReference>
<evidence type="ECO:0000313" key="9">
    <source>
        <dbReference type="EMBL" id="CAG2255231.1"/>
    </source>
</evidence>
<keyword evidence="10" id="KW-1185">Reference proteome</keyword>
<evidence type="ECO:0000256" key="2">
    <source>
        <dbReference type="ARBA" id="ARBA00022837"/>
    </source>
</evidence>
<dbReference type="CDD" id="cd00052">
    <property type="entry name" value="EH"/>
    <property type="match status" value="2"/>
</dbReference>
<keyword evidence="2" id="KW-0106">Calcium</keyword>
<dbReference type="PROSITE" id="PS00018">
    <property type="entry name" value="EF_HAND_1"/>
    <property type="match status" value="2"/>
</dbReference>
<feature type="domain" description="SH3" evidence="6">
    <location>
        <begin position="830"/>
        <end position="888"/>
    </location>
</feature>
<feature type="region of interest" description="Disordered" evidence="5">
    <location>
        <begin position="611"/>
        <end position="673"/>
    </location>
</feature>
<feature type="region of interest" description="Disordered" evidence="5">
    <location>
        <begin position="708"/>
        <end position="728"/>
    </location>
</feature>
<evidence type="ECO:0000256" key="3">
    <source>
        <dbReference type="PROSITE-ProRule" id="PRU00192"/>
    </source>
</evidence>